<dbReference type="GO" id="GO:0046872">
    <property type="term" value="F:metal ion binding"/>
    <property type="evidence" value="ECO:0007669"/>
    <property type="project" value="UniProtKB-KW"/>
</dbReference>
<dbReference type="PANTHER" id="PTHR30471:SF3">
    <property type="entry name" value="UPF0758 PROTEIN YEES-RELATED"/>
    <property type="match status" value="1"/>
</dbReference>
<keyword evidence="2" id="KW-0645">Protease</keyword>
<keyword evidence="4" id="KW-0378">Hydrolase</keyword>
<keyword evidence="3" id="KW-0479">Metal-binding</keyword>
<sequence>MTEPLLIKHVLFHPSGNPKPSRKDKEVTNRLVHAGQIIGVPLQDHIIVGDDGDYVRLREEGYIK</sequence>
<organism evidence="8 9">
    <name type="scientific">Niallia nealsonii</name>
    <dbReference type="NCBI Taxonomy" id="115979"/>
    <lineage>
        <taxon>Bacteria</taxon>
        <taxon>Bacillati</taxon>
        <taxon>Bacillota</taxon>
        <taxon>Bacilli</taxon>
        <taxon>Bacillales</taxon>
        <taxon>Bacillaceae</taxon>
        <taxon>Niallia</taxon>
    </lineage>
</organism>
<dbReference type="PROSITE" id="PS50249">
    <property type="entry name" value="MPN"/>
    <property type="match status" value="1"/>
</dbReference>
<evidence type="ECO:0000256" key="1">
    <source>
        <dbReference type="ARBA" id="ARBA00010243"/>
    </source>
</evidence>
<evidence type="ECO:0000256" key="4">
    <source>
        <dbReference type="ARBA" id="ARBA00022801"/>
    </source>
</evidence>
<keyword evidence="6" id="KW-0482">Metalloprotease</keyword>
<dbReference type="GO" id="GO:0008237">
    <property type="term" value="F:metallopeptidase activity"/>
    <property type="evidence" value="ECO:0007669"/>
    <property type="project" value="UniProtKB-KW"/>
</dbReference>
<dbReference type="OrthoDB" id="9804482at2"/>
<proteinExistence type="inferred from homology"/>
<dbReference type="GO" id="GO:0006508">
    <property type="term" value="P:proteolysis"/>
    <property type="evidence" value="ECO:0007669"/>
    <property type="project" value="UniProtKB-KW"/>
</dbReference>
<dbReference type="Proteomes" id="UP000233375">
    <property type="component" value="Unassembled WGS sequence"/>
</dbReference>
<gene>
    <name evidence="8" type="ORF">CWS01_16095</name>
</gene>
<reference evidence="8 9" key="1">
    <citation type="journal article" date="2003" name="Int. J. Syst. Evol. Microbiol.">
        <title>Bacillus nealsonii sp. nov., isolated from a spacecraft-assembly facility, whose spores are gamma-radiation resistant.</title>
        <authorList>
            <person name="Venkateswaran K."/>
            <person name="Kempf M."/>
            <person name="Chen F."/>
            <person name="Satomi M."/>
            <person name="Nicholson W."/>
            <person name="Kern R."/>
        </authorList>
    </citation>
    <scope>NUCLEOTIDE SEQUENCE [LARGE SCALE GENOMIC DNA]</scope>
    <source>
        <strain evidence="8 9">FO-92</strain>
    </source>
</reference>
<evidence type="ECO:0000256" key="5">
    <source>
        <dbReference type="ARBA" id="ARBA00022833"/>
    </source>
</evidence>
<dbReference type="RefSeq" id="WP_101178249.1">
    <property type="nucleotide sequence ID" value="NZ_PISE01000037.1"/>
</dbReference>
<evidence type="ECO:0000313" key="9">
    <source>
        <dbReference type="Proteomes" id="UP000233375"/>
    </source>
</evidence>
<keyword evidence="5" id="KW-0862">Zinc</keyword>
<dbReference type="AlphaFoldDB" id="A0A2N0YZM6"/>
<name>A0A2N0YZM6_9BACI</name>
<feature type="domain" description="MPN" evidence="7">
    <location>
        <begin position="1"/>
        <end position="63"/>
    </location>
</feature>
<dbReference type="Pfam" id="PF04002">
    <property type="entry name" value="RadC"/>
    <property type="match status" value="1"/>
</dbReference>
<dbReference type="PANTHER" id="PTHR30471">
    <property type="entry name" value="DNA REPAIR PROTEIN RADC"/>
    <property type="match status" value="1"/>
</dbReference>
<evidence type="ECO:0000256" key="6">
    <source>
        <dbReference type="ARBA" id="ARBA00023049"/>
    </source>
</evidence>
<dbReference type="Gene3D" id="3.40.140.10">
    <property type="entry name" value="Cytidine Deaminase, domain 2"/>
    <property type="match status" value="1"/>
</dbReference>
<dbReference type="InterPro" id="IPR025657">
    <property type="entry name" value="RadC_JAB"/>
</dbReference>
<protein>
    <submittedName>
        <fullName evidence="8">DNA repair protein RadC</fullName>
    </submittedName>
</protein>
<comment type="caution">
    <text evidence="8">The sequence shown here is derived from an EMBL/GenBank/DDBJ whole genome shotgun (WGS) entry which is preliminary data.</text>
</comment>
<keyword evidence="9" id="KW-1185">Reference proteome</keyword>
<evidence type="ECO:0000256" key="3">
    <source>
        <dbReference type="ARBA" id="ARBA00022723"/>
    </source>
</evidence>
<comment type="similarity">
    <text evidence="1">Belongs to the UPF0758 family.</text>
</comment>
<dbReference type="EMBL" id="PISE01000037">
    <property type="protein sequence ID" value="PKG22699.1"/>
    <property type="molecule type" value="Genomic_DNA"/>
</dbReference>
<dbReference type="InterPro" id="IPR001405">
    <property type="entry name" value="UPF0758"/>
</dbReference>
<accession>A0A2N0YZM6</accession>
<evidence type="ECO:0000256" key="2">
    <source>
        <dbReference type="ARBA" id="ARBA00022670"/>
    </source>
</evidence>
<evidence type="ECO:0000313" key="8">
    <source>
        <dbReference type="EMBL" id="PKG22699.1"/>
    </source>
</evidence>
<dbReference type="InterPro" id="IPR037518">
    <property type="entry name" value="MPN"/>
</dbReference>
<evidence type="ECO:0000259" key="7">
    <source>
        <dbReference type="PROSITE" id="PS50249"/>
    </source>
</evidence>